<evidence type="ECO:0000256" key="1">
    <source>
        <dbReference type="ARBA" id="ARBA00000877"/>
    </source>
</evidence>
<dbReference type="PROSITE" id="PS51794">
    <property type="entry name" value="DAC"/>
    <property type="match status" value="1"/>
</dbReference>
<evidence type="ECO:0000256" key="5">
    <source>
        <dbReference type="ARBA" id="ARBA00022840"/>
    </source>
</evidence>
<dbReference type="InterPro" id="IPR014499">
    <property type="entry name" value="DAC_DacZ"/>
</dbReference>
<accession>M1P7D5</accession>
<protein>
    <recommendedName>
        <fullName evidence="6">DAC domain-containing protein</fullName>
    </recommendedName>
</protein>
<dbReference type="PANTHER" id="PTHR34185">
    <property type="entry name" value="DIADENYLATE CYCLASE"/>
    <property type="match status" value="1"/>
</dbReference>
<evidence type="ECO:0000313" key="8">
    <source>
        <dbReference type="Proteomes" id="UP000011721"/>
    </source>
</evidence>
<keyword evidence="8" id="KW-1185">Reference proteome</keyword>
<dbReference type="InterPro" id="IPR050338">
    <property type="entry name" value="DisA"/>
</dbReference>
<dbReference type="STRING" id="1167006.UWK_02852"/>
<keyword evidence="3" id="KW-0548">Nucleotidyltransferase</keyword>
<dbReference type="eggNOG" id="COG1624">
    <property type="taxonomic scope" value="Bacteria"/>
</dbReference>
<evidence type="ECO:0000313" key="7">
    <source>
        <dbReference type="EMBL" id="AGF79383.1"/>
    </source>
</evidence>
<dbReference type="Pfam" id="PF21755">
    <property type="entry name" value="DacZ_P"/>
    <property type="match status" value="1"/>
</dbReference>
<evidence type="ECO:0000259" key="6">
    <source>
        <dbReference type="PROSITE" id="PS51794"/>
    </source>
</evidence>
<dbReference type="HOGENOM" id="CLU_063222_0_0_7"/>
<dbReference type="Pfam" id="PF02457">
    <property type="entry name" value="DAC"/>
    <property type="match status" value="1"/>
</dbReference>
<dbReference type="Proteomes" id="UP000011721">
    <property type="component" value="Chromosome"/>
</dbReference>
<reference evidence="8" key="1">
    <citation type="journal article" date="2013" name="Stand. Genomic Sci.">
        <title>Complete genome sequence of Desulfocapsa sulfexigens, a marine deltaproteobacterium specialized in disproportionating inorganic sulfur compounds.</title>
        <authorList>
            <person name="Finster K.W."/>
            <person name="Kjeldsen K.U."/>
            <person name="Kube M."/>
            <person name="Reinhardt R."/>
            <person name="Mussmann M."/>
            <person name="Amann R."/>
            <person name="Schreiber L."/>
        </authorList>
    </citation>
    <scope>NUCLEOTIDE SEQUENCE [LARGE SCALE GENOMIC DNA]</scope>
    <source>
        <strain evidence="8">DSM 10523 / SB164P1</strain>
    </source>
</reference>
<organism evidence="7 8">
    <name type="scientific">Desulfocapsa sulfexigens (strain DSM 10523 / SB164P1)</name>
    <dbReference type="NCBI Taxonomy" id="1167006"/>
    <lineage>
        <taxon>Bacteria</taxon>
        <taxon>Pseudomonadati</taxon>
        <taxon>Thermodesulfobacteriota</taxon>
        <taxon>Desulfobulbia</taxon>
        <taxon>Desulfobulbales</taxon>
        <taxon>Desulfocapsaceae</taxon>
        <taxon>Desulfocapsa</taxon>
    </lineage>
</organism>
<dbReference type="EMBL" id="CP003985">
    <property type="protein sequence ID" value="AGF79383.1"/>
    <property type="molecule type" value="Genomic_DNA"/>
</dbReference>
<comment type="catalytic activity">
    <reaction evidence="1">
        <text>2 ATP = 3',3'-c-di-AMP + 2 diphosphate</text>
        <dbReference type="Rhea" id="RHEA:35655"/>
        <dbReference type="ChEBI" id="CHEBI:30616"/>
        <dbReference type="ChEBI" id="CHEBI:33019"/>
        <dbReference type="ChEBI" id="CHEBI:71500"/>
        <dbReference type="EC" id="2.7.7.85"/>
    </reaction>
</comment>
<dbReference type="GO" id="GO:0004016">
    <property type="term" value="F:adenylate cyclase activity"/>
    <property type="evidence" value="ECO:0007669"/>
    <property type="project" value="TreeGrafter"/>
</dbReference>
<evidence type="ECO:0000256" key="4">
    <source>
        <dbReference type="ARBA" id="ARBA00022741"/>
    </source>
</evidence>
<keyword evidence="4" id="KW-0547">Nucleotide-binding</keyword>
<dbReference type="SUPFAM" id="SSF143597">
    <property type="entry name" value="YojJ-like"/>
    <property type="match status" value="1"/>
</dbReference>
<dbReference type="RefSeq" id="WP_015405069.1">
    <property type="nucleotide sequence ID" value="NC_020304.1"/>
</dbReference>
<dbReference type="InterPro" id="IPR048544">
    <property type="entry name" value="DacZ_P"/>
</dbReference>
<sequence length="303" mass="34125">MTTKGNDRTKVRPSENRESKLLVNHCFGLARQLRITKILVFAESVLDQRYILENKEQVSIILLTKDEAKIREEFLPHCSVLSLPGQNLSRSDQFQLGLLIAVLHNLVEHDETVLCITGLVGSLRLDNLLITNLLRDNKWFQKHTYEKIPKKILRSKEFIRLLDIALRLAGQGREGKKIGTIFVLGDYKKYDKYLTQLVLNPCKGHPKRNRNIHDNDFFETIREFAALDGAFIIDNSGVVEKAGTYLNPPASENTKMLKGFGARHAAAASLTAVSEALTITVSESSSSVIVFFDGSAILQFNHH</sequence>
<dbReference type="GO" id="GO:0005524">
    <property type="term" value="F:ATP binding"/>
    <property type="evidence" value="ECO:0007669"/>
    <property type="project" value="UniProtKB-KW"/>
</dbReference>
<dbReference type="KEGG" id="dsf:UWK_02852"/>
<dbReference type="Gene3D" id="3.40.1700.10">
    <property type="entry name" value="DNA integrity scanning protein, DisA, N-terminal domain"/>
    <property type="match status" value="1"/>
</dbReference>
<dbReference type="PANTHER" id="PTHR34185:SF1">
    <property type="entry name" value="DIADENYLATE CYCLASE"/>
    <property type="match status" value="1"/>
</dbReference>
<dbReference type="InterPro" id="IPR036888">
    <property type="entry name" value="DNA_integrity_DisA_N_sf"/>
</dbReference>
<gene>
    <name evidence="7" type="ordered locus">UWK_02852</name>
</gene>
<evidence type="ECO:0000256" key="3">
    <source>
        <dbReference type="ARBA" id="ARBA00022695"/>
    </source>
</evidence>
<keyword evidence="5" id="KW-0067">ATP-binding</keyword>
<dbReference type="OrthoDB" id="9775217at2"/>
<feature type="domain" description="DAC" evidence="6">
    <location>
        <begin position="141"/>
        <end position="302"/>
    </location>
</feature>
<evidence type="ECO:0000256" key="2">
    <source>
        <dbReference type="ARBA" id="ARBA00022679"/>
    </source>
</evidence>
<dbReference type="GO" id="GO:0106408">
    <property type="term" value="F:diadenylate cyclase activity"/>
    <property type="evidence" value="ECO:0007669"/>
    <property type="project" value="UniProtKB-EC"/>
</dbReference>
<dbReference type="InterPro" id="IPR003390">
    <property type="entry name" value="DNA_integrity_scan_DisA_N"/>
</dbReference>
<dbReference type="HAMAP" id="MF_00840">
    <property type="entry name" value="DacZ"/>
    <property type="match status" value="1"/>
</dbReference>
<keyword evidence="2" id="KW-0808">Transferase</keyword>
<proteinExistence type="inferred from homology"/>
<dbReference type="AlphaFoldDB" id="M1P7D5"/>
<name>M1P7D5_DESSD</name>